<reference evidence="1 2" key="1">
    <citation type="submission" date="2018-03" db="EMBL/GenBank/DDBJ databases">
        <title>Genomic Encyclopedia of Archaeal and Bacterial Type Strains, Phase II (KMG-II): from individual species to whole genera.</title>
        <authorList>
            <person name="Goeker M."/>
        </authorList>
    </citation>
    <scope>NUCLEOTIDE SEQUENCE [LARGE SCALE GENOMIC DNA]</scope>
    <source>
        <strain evidence="1 2">DSM 100214</strain>
    </source>
</reference>
<proteinExistence type="predicted"/>
<gene>
    <name evidence="1" type="ORF">CLV62_101202</name>
</gene>
<organism evidence="1 2">
    <name type="scientific">Dysgonomonas alginatilytica</name>
    <dbReference type="NCBI Taxonomy" id="1605892"/>
    <lineage>
        <taxon>Bacteria</taxon>
        <taxon>Pseudomonadati</taxon>
        <taxon>Bacteroidota</taxon>
        <taxon>Bacteroidia</taxon>
        <taxon>Bacteroidales</taxon>
        <taxon>Dysgonomonadaceae</taxon>
        <taxon>Dysgonomonas</taxon>
    </lineage>
</organism>
<protein>
    <submittedName>
        <fullName evidence="1">Uncharacterized protein</fullName>
    </submittedName>
</protein>
<dbReference type="AlphaFoldDB" id="A0A2V3PVK3"/>
<evidence type="ECO:0000313" key="1">
    <source>
        <dbReference type="EMBL" id="PXV68936.1"/>
    </source>
</evidence>
<sequence>MKYIYLLLLLIGITPIYAQIGVNTETPTGVFHIDGKGNTQLSPTAINFIDDVIIASNGDVGMGTLTPTAKIDIVTGGVAGNPVLGFKLRDGSQNQGWMLTSDGNGYATWANPSPSGAINGVLPAGAGVNINLAAVTNVYVYTGAYINIPPGRWLVSSIFLLPQTSGGSVPLTYRLRISFADAATLPSLTISPDVQSYTPIMGVGWYEVFATVEGSSIIYNKTAATRRYYVIAGNTQQSIPFTIGNFAGWGEDAVVAFQLQD</sequence>
<keyword evidence="2" id="KW-1185">Reference proteome</keyword>
<name>A0A2V3PVK3_9BACT</name>
<comment type="caution">
    <text evidence="1">The sequence shown here is derived from an EMBL/GenBank/DDBJ whole genome shotgun (WGS) entry which is preliminary data.</text>
</comment>
<dbReference type="EMBL" id="QICL01000001">
    <property type="protein sequence ID" value="PXV68936.1"/>
    <property type="molecule type" value="Genomic_DNA"/>
</dbReference>
<dbReference type="Proteomes" id="UP000247973">
    <property type="component" value="Unassembled WGS sequence"/>
</dbReference>
<dbReference type="OrthoDB" id="998061at2"/>
<dbReference type="RefSeq" id="WP_110308911.1">
    <property type="nucleotide sequence ID" value="NZ_QICL01000001.1"/>
</dbReference>
<accession>A0A2V3PVK3</accession>
<evidence type="ECO:0000313" key="2">
    <source>
        <dbReference type="Proteomes" id="UP000247973"/>
    </source>
</evidence>